<dbReference type="Pfam" id="PF00005">
    <property type="entry name" value="ABC_tran"/>
    <property type="match status" value="1"/>
</dbReference>
<dbReference type="PROSITE" id="PS00211">
    <property type="entry name" value="ABC_TRANSPORTER_1"/>
    <property type="match status" value="1"/>
</dbReference>
<dbReference type="PANTHER" id="PTHR43875">
    <property type="entry name" value="MALTODEXTRIN IMPORT ATP-BINDING PROTEIN MSMX"/>
    <property type="match status" value="1"/>
</dbReference>
<dbReference type="SUPFAM" id="SSF52540">
    <property type="entry name" value="P-loop containing nucleoside triphosphate hydrolases"/>
    <property type="match status" value="1"/>
</dbReference>
<keyword evidence="6" id="KW-0472">Membrane</keyword>
<protein>
    <recommendedName>
        <fullName evidence="7">ABC transporter domain-containing protein</fullName>
    </recommendedName>
</protein>
<feature type="non-terminal residue" evidence="8">
    <location>
        <position position="1"/>
    </location>
</feature>
<sequence>DVDLSVEDKELCVLIGPSGCGKSLILRIIAGLVKPRTGTVYIDDEDADRISPANRNIAMLFQSFALYPKMTVRENWKFPLRAEKLPPEQIEERLQEVSEFLQMGPLLERLPGQLSGGQQQRAALGRSLVRRPNMFLLDEPISAQDAKIRVQMRTGLKKIQRDLGITMVCVTSDQIEAQALGDKIIVMDVSNVQQAGPPEEIYEQPTNLFVAEFMGSPPINFFDCVPDRKNGQVVLSNPNFHLTLASELAARI</sequence>
<dbReference type="InterPro" id="IPR047641">
    <property type="entry name" value="ABC_transpr_MalK/UgpC-like"/>
</dbReference>
<evidence type="ECO:0000313" key="8">
    <source>
        <dbReference type="EMBL" id="GAG34535.1"/>
    </source>
</evidence>
<evidence type="ECO:0000256" key="4">
    <source>
        <dbReference type="ARBA" id="ARBA00022840"/>
    </source>
</evidence>
<evidence type="ECO:0000259" key="7">
    <source>
        <dbReference type="PROSITE" id="PS50893"/>
    </source>
</evidence>
<dbReference type="InterPro" id="IPR027417">
    <property type="entry name" value="P-loop_NTPase"/>
</dbReference>
<dbReference type="FunFam" id="3.40.50.300:FF:000042">
    <property type="entry name" value="Maltose/maltodextrin ABC transporter, ATP-binding protein"/>
    <property type="match status" value="1"/>
</dbReference>
<comment type="caution">
    <text evidence="8">The sequence shown here is derived from an EMBL/GenBank/DDBJ whole genome shotgun (WGS) entry which is preliminary data.</text>
</comment>
<dbReference type="SMART" id="SM00382">
    <property type="entry name" value="AAA"/>
    <property type="match status" value="1"/>
</dbReference>
<dbReference type="GO" id="GO:0016887">
    <property type="term" value="F:ATP hydrolysis activity"/>
    <property type="evidence" value="ECO:0007669"/>
    <property type="project" value="InterPro"/>
</dbReference>
<keyword evidence="5" id="KW-1278">Translocase</keyword>
<evidence type="ECO:0000256" key="5">
    <source>
        <dbReference type="ARBA" id="ARBA00022967"/>
    </source>
</evidence>
<dbReference type="Gene3D" id="2.40.50.100">
    <property type="match status" value="1"/>
</dbReference>
<dbReference type="GO" id="GO:0055052">
    <property type="term" value="C:ATP-binding cassette (ABC) transporter complex, substrate-binding subunit-containing"/>
    <property type="evidence" value="ECO:0007669"/>
    <property type="project" value="TreeGrafter"/>
</dbReference>
<evidence type="ECO:0000256" key="6">
    <source>
        <dbReference type="ARBA" id="ARBA00023136"/>
    </source>
</evidence>
<reference evidence="8" key="1">
    <citation type="journal article" date="2014" name="Front. Microbiol.">
        <title>High frequency of phylogenetically diverse reductive dehalogenase-homologous genes in deep subseafloor sedimentary metagenomes.</title>
        <authorList>
            <person name="Kawai M."/>
            <person name="Futagami T."/>
            <person name="Toyoda A."/>
            <person name="Takaki Y."/>
            <person name="Nishi S."/>
            <person name="Hori S."/>
            <person name="Arai W."/>
            <person name="Tsubouchi T."/>
            <person name="Morono Y."/>
            <person name="Uchiyama I."/>
            <person name="Ito T."/>
            <person name="Fujiyama A."/>
            <person name="Inagaki F."/>
            <person name="Takami H."/>
        </authorList>
    </citation>
    <scope>NUCLEOTIDE SEQUENCE</scope>
    <source>
        <strain evidence="8">Expedition CK06-06</strain>
    </source>
</reference>
<dbReference type="EMBL" id="BARS01041648">
    <property type="protein sequence ID" value="GAG34535.1"/>
    <property type="molecule type" value="Genomic_DNA"/>
</dbReference>
<accession>X0WV60</accession>
<dbReference type="PROSITE" id="PS50893">
    <property type="entry name" value="ABC_TRANSPORTER_2"/>
    <property type="match status" value="1"/>
</dbReference>
<gene>
    <name evidence="8" type="ORF">S01H1_63309</name>
</gene>
<feature type="domain" description="ABC transporter" evidence="7">
    <location>
        <begin position="1"/>
        <end position="214"/>
    </location>
</feature>
<proteinExistence type="predicted"/>
<evidence type="ECO:0000256" key="2">
    <source>
        <dbReference type="ARBA" id="ARBA00022475"/>
    </source>
</evidence>
<keyword evidence="1" id="KW-0813">Transport</keyword>
<dbReference type="Gene3D" id="3.40.50.300">
    <property type="entry name" value="P-loop containing nucleotide triphosphate hydrolases"/>
    <property type="match status" value="1"/>
</dbReference>
<dbReference type="InterPro" id="IPR017871">
    <property type="entry name" value="ABC_transporter-like_CS"/>
</dbReference>
<evidence type="ECO:0000256" key="1">
    <source>
        <dbReference type="ARBA" id="ARBA00022448"/>
    </source>
</evidence>
<dbReference type="AlphaFoldDB" id="X0WV60"/>
<dbReference type="PANTHER" id="PTHR43875:SF15">
    <property type="entry name" value="TREHALOSE IMPORT ATP-BINDING PROTEIN SUGC"/>
    <property type="match status" value="1"/>
</dbReference>
<evidence type="ECO:0000256" key="3">
    <source>
        <dbReference type="ARBA" id="ARBA00022741"/>
    </source>
</evidence>
<dbReference type="GO" id="GO:0005524">
    <property type="term" value="F:ATP binding"/>
    <property type="evidence" value="ECO:0007669"/>
    <property type="project" value="UniProtKB-KW"/>
</dbReference>
<dbReference type="InterPro" id="IPR003593">
    <property type="entry name" value="AAA+_ATPase"/>
</dbReference>
<keyword evidence="2" id="KW-1003">Cell membrane</keyword>
<keyword evidence="4" id="KW-0067">ATP-binding</keyword>
<name>X0WV60_9ZZZZ</name>
<dbReference type="InterPro" id="IPR003439">
    <property type="entry name" value="ABC_transporter-like_ATP-bd"/>
</dbReference>
<dbReference type="GO" id="GO:0022857">
    <property type="term" value="F:transmembrane transporter activity"/>
    <property type="evidence" value="ECO:0007669"/>
    <property type="project" value="UniProtKB-ARBA"/>
</dbReference>
<feature type="non-terminal residue" evidence="8">
    <location>
        <position position="252"/>
    </location>
</feature>
<keyword evidence="3" id="KW-0547">Nucleotide-binding</keyword>
<organism evidence="8">
    <name type="scientific">marine sediment metagenome</name>
    <dbReference type="NCBI Taxonomy" id="412755"/>
    <lineage>
        <taxon>unclassified sequences</taxon>
        <taxon>metagenomes</taxon>
        <taxon>ecological metagenomes</taxon>
    </lineage>
</organism>